<sequence length="291" mass="31747">MKVIETLDELRAQIQDWKTAGLKVGFVPTMGNLHAGHISLVDFAKQSADKVVVSVFVNPMQFGPSEDLDKYPRTFEQDVEKLSAAETDVLFFPSVALMYPKGMSQTRVCVPEHLTGLLEGATRPGHFDGVTTVVTKLFNMVQPDVAVFGQKDYQQLQVIKSMVEDLAMPITIITAPIGRDVDGLALSSRNQYLSAAQRQVAPKLFVVLNDLALALKSGNSNVAALEATAIQQLLAEGFDAVDYVSVVDAQHLMALTETQIQQKLAQKQPCLVILAVARLGNSRLLDNILIN</sequence>
<feature type="binding site" evidence="8">
    <location>
        <position position="178"/>
    </location>
    <ligand>
        <name>ATP</name>
        <dbReference type="ChEBI" id="CHEBI:30616"/>
    </ligand>
</feature>
<evidence type="ECO:0000313" key="10">
    <source>
        <dbReference type="Proteomes" id="UP000501466"/>
    </source>
</evidence>
<dbReference type="UniPathway" id="UPA00028">
    <property type="reaction ID" value="UER00005"/>
</dbReference>
<comment type="subcellular location">
    <subcellularLocation>
        <location evidence="8">Cytoplasm</location>
    </subcellularLocation>
</comment>
<dbReference type="GO" id="GO:0005524">
    <property type="term" value="F:ATP binding"/>
    <property type="evidence" value="ECO:0007669"/>
    <property type="project" value="UniProtKB-KW"/>
</dbReference>
<evidence type="ECO:0000313" key="9">
    <source>
        <dbReference type="EMBL" id="BBP44040.1"/>
    </source>
</evidence>
<feature type="binding site" evidence="8">
    <location>
        <position position="61"/>
    </location>
    <ligand>
        <name>beta-alanine</name>
        <dbReference type="ChEBI" id="CHEBI:57966"/>
    </ligand>
</feature>
<evidence type="ECO:0000256" key="8">
    <source>
        <dbReference type="HAMAP-Rule" id="MF_00158"/>
    </source>
</evidence>
<proteinExistence type="inferred from homology"/>
<dbReference type="Pfam" id="PF02569">
    <property type="entry name" value="Pantoate_ligase"/>
    <property type="match status" value="1"/>
</dbReference>
<comment type="catalytic activity">
    <reaction evidence="7 8">
        <text>(R)-pantoate + beta-alanine + ATP = (R)-pantothenate + AMP + diphosphate + H(+)</text>
        <dbReference type="Rhea" id="RHEA:10912"/>
        <dbReference type="ChEBI" id="CHEBI:15378"/>
        <dbReference type="ChEBI" id="CHEBI:15980"/>
        <dbReference type="ChEBI" id="CHEBI:29032"/>
        <dbReference type="ChEBI" id="CHEBI:30616"/>
        <dbReference type="ChEBI" id="CHEBI:33019"/>
        <dbReference type="ChEBI" id="CHEBI:57966"/>
        <dbReference type="ChEBI" id="CHEBI:456215"/>
        <dbReference type="EC" id="6.3.2.1"/>
    </reaction>
</comment>
<feature type="binding site" evidence="8">
    <location>
        <begin position="186"/>
        <end position="189"/>
    </location>
    <ligand>
        <name>ATP</name>
        <dbReference type="ChEBI" id="CHEBI:30616"/>
    </ligand>
</feature>
<dbReference type="AlphaFoldDB" id="A0A6F8PPX2"/>
<name>A0A6F8PPX2_9GAMM</name>
<dbReference type="InterPro" id="IPR004821">
    <property type="entry name" value="Cyt_trans-like"/>
</dbReference>
<dbReference type="EC" id="6.3.2.1" evidence="8"/>
<feature type="binding site" evidence="8">
    <location>
        <begin position="30"/>
        <end position="37"/>
    </location>
    <ligand>
        <name>ATP</name>
        <dbReference type="ChEBI" id="CHEBI:30616"/>
    </ligand>
</feature>
<dbReference type="Proteomes" id="UP000501466">
    <property type="component" value="Chromosome"/>
</dbReference>
<keyword evidence="6 8" id="KW-0067">ATP-binding</keyword>
<evidence type="ECO:0000256" key="1">
    <source>
        <dbReference type="ARBA" id="ARBA00004990"/>
    </source>
</evidence>
<dbReference type="FunFam" id="3.40.50.620:FF:000013">
    <property type="entry name" value="Pantothenate synthetase"/>
    <property type="match status" value="1"/>
</dbReference>
<comment type="similarity">
    <text evidence="2 8">Belongs to the pantothenate synthetase family.</text>
</comment>
<dbReference type="InterPro" id="IPR014729">
    <property type="entry name" value="Rossmann-like_a/b/a_fold"/>
</dbReference>
<dbReference type="PANTHER" id="PTHR21299">
    <property type="entry name" value="CYTIDYLATE KINASE/PANTOATE-BETA-ALANINE LIGASE"/>
    <property type="match status" value="1"/>
</dbReference>
<gene>
    <name evidence="8 9" type="primary">panC</name>
    <name evidence="9" type="ORF">THMIRHAT_17860</name>
</gene>
<dbReference type="InterPro" id="IPR042176">
    <property type="entry name" value="Pantoate_ligase_C"/>
</dbReference>
<comment type="pathway">
    <text evidence="1 8">Cofactor biosynthesis; (R)-pantothenate biosynthesis; (R)-pantothenate from (R)-pantoate and beta-alanine: step 1/1.</text>
</comment>
<feature type="binding site" evidence="8">
    <location>
        <position position="61"/>
    </location>
    <ligand>
        <name>(R)-pantoate</name>
        <dbReference type="ChEBI" id="CHEBI:15980"/>
    </ligand>
</feature>
<dbReference type="KEGG" id="tzo:THMIRHAT_17860"/>
<dbReference type="Gene3D" id="3.40.50.620">
    <property type="entry name" value="HUPs"/>
    <property type="match status" value="1"/>
</dbReference>
<dbReference type="RefSeq" id="WP_173291795.1">
    <property type="nucleotide sequence ID" value="NZ_AP021888.1"/>
</dbReference>
<dbReference type="PANTHER" id="PTHR21299:SF1">
    <property type="entry name" value="PANTOATE--BETA-ALANINE LIGASE"/>
    <property type="match status" value="1"/>
</dbReference>
<dbReference type="HAMAP" id="MF_00158">
    <property type="entry name" value="PanC"/>
    <property type="match status" value="1"/>
</dbReference>
<dbReference type="EMBL" id="AP021888">
    <property type="protein sequence ID" value="BBP44040.1"/>
    <property type="molecule type" value="Genomic_DNA"/>
</dbReference>
<dbReference type="GO" id="GO:0005829">
    <property type="term" value="C:cytosol"/>
    <property type="evidence" value="ECO:0007669"/>
    <property type="project" value="TreeGrafter"/>
</dbReference>
<dbReference type="NCBIfam" id="TIGR00018">
    <property type="entry name" value="panC"/>
    <property type="match status" value="1"/>
</dbReference>
<keyword evidence="4 8" id="KW-0566">Pantothenate biosynthesis</keyword>
<evidence type="ECO:0000256" key="3">
    <source>
        <dbReference type="ARBA" id="ARBA00022598"/>
    </source>
</evidence>
<dbReference type="Gene3D" id="3.30.1300.10">
    <property type="entry name" value="Pantoate-beta-alanine ligase, C-terminal domain"/>
    <property type="match status" value="1"/>
</dbReference>
<comment type="subunit">
    <text evidence="8">Homodimer.</text>
</comment>
<dbReference type="GO" id="GO:0004592">
    <property type="term" value="F:pantoate-beta-alanine ligase activity"/>
    <property type="evidence" value="ECO:0007669"/>
    <property type="project" value="UniProtKB-UniRule"/>
</dbReference>
<keyword evidence="3 8" id="KW-0436">Ligase</keyword>
<organism evidence="9 10">
    <name type="scientific">Thiosulfativibrio zosterae</name>
    <dbReference type="NCBI Taxonomy" id="2675053"/>
    <lineage>
        <taxon>Bacteria</taxon>
        <taxon>Pseudomonadati</taxon>
        <taxon>Pseudomonadota</taxon>
        <taxon>Gammaproteobacteria</taxon>
        <taxon>Thiotrichales</taxon>
        <taxon>Piscirickettsiaceae</taxon>
        <taxon>Thiosulfativibrio</taxon>
    </lineage>
</organism>
<dbReference type="SUPFAM" id="SSF52374">
    <property type="entry name" value="Nucleotidylyl transferase"/>
    <property type="match status" value="1"/>
</dbReference>
<reference evidence="10" key="1">
    <citation type="submission" date="2019-11" db="EMBL/GenBank/DDBJ databases">
        <title>Isolation and characterization of two novel species in the genus Thiomicrorhabdus.</title>
        <authorList>
            <person name="Mochizuki J."/>
            <person name="Kojima H."/>
            <person name="Fukui M."/>
        </authorList>
    </citation>
    <scope>NUCLEOTIDE SEQUENCE [LARGE SCALE GENOMIC DNA]</scope>
    <source>
        <strain evidence="10">AkT22</strain>
    </source>
</reference>
<feature type="binding site" evidence="8">
    <location>
        <position position="155"/>
    </location>
    <ligand>
        <name>(R)-pantoate</name>
        <dbReference type="ChEBI" id="CHEBI:15980"/>
    </ligand>
</feature>
<dbReference type="GO" id="GO:0015940">
    <property type="term" value="P:pantothenate biosynthetic process"/>
    <property type="evidence" value="ECO:0007669"/>
    <property type="project" value="UniProtKB-UniRule"/>
</dbReference>
<dbReference type="CDD" id="cd00560">
    <property type="entry name" value="PanC"/>
    <property type="match status" value="1"/>
</dbReference>
<feature type="binding site" evidence="8">
    <location>
        <begin position="149"/>
        <end position="152"/>
    </location>
    <ligand>
        <name>ATP</name>
        <dbReference type="ChEBI" id="CHEBI:30616"/>
    </ligand>
</feature>
<evidence type="ECO:0000256" key="5">
    <source>
        <dbReference type="ARBA" id="ARBA00022741"/>
    </source>
</evidence>
<feature type="active site" description="Proton donor" evidence="8">
    <location>
        <position position="37"/>
    </location>
</feature>
<accession>A0A6F8PPX2</accession>
<keyword evidence="10" id="KW-1185">Reference proteome</keyword>
<keyword evidence="5 8" id="KW-0547">Nucleotide-binding</keyword>
<comment type="function">
    <text evidence="8">Catalyzes the condensation of pantoate with beta-alanine in an ATP-dependent reaction via a pantoyl-adenylate intermediate.</text>
</comment>
<keyword evidence="8" id="KW-0963">Cytoplasm</keyword>
<evidence type="ECO:0000256" key="6">
    <source>
        <dbReference type="ARBA" id="ARBA00022840"/>
    </source>
</evidence>
<evidence type="ECO:0000256" key="4">
    <source>
        <dbReference type="ARBA" id="ARBA00022655"/>
    </source>
</evidence>
<protein>
    <recommendedName>
        <fullName evidence="8">Pantothenate synthetase</fullName>
        <shortName evidence="8">PS</shortName>
        <ecNumber evidence="8">6.3.2.1</ecNumber>
    </recommendedName>
    <alternativeName>
        <fullName evidence="8">Pantoate--beta-alanine ligase</fullName>
    </alternativeName>
    <alternativeName>
        <fullName evidence="8">Pantoate-activating enzyme</fullName>
    </alternativeName>
</protein>
<dbReference type="NCBIfam" id="TIGR00125">
    <property type="entry name" value="cyt_tran_rel"/>
    <property type="match status" value="1"/>
</dbReference>
<comment type="miscellaneous">
    <text evidence="8">The reaction proceeds by a bi uni uni bi ping pong mechanism.</text>
</comment>
<dbReference type="InterPro" id="IPR003721">
    <property type="entry name" value="Pantoate_ligase"/>
</dbReference>
<evidence type="ECO:0000256" key="7">
    <source>
        <dbReference type="ARBA" id="ARBA00048258"/>
    </source>
</evidence>
<evidence type="ECO:0000256" key="2">
    <source>
        <dbReference type="ARBA" id="ARBA00009256"/>
    </source>
</evidence>